<dbReference type="Pfam" id="PF13374">
    <property type="entry name" value="TPR_10"/>
    <property type="match status" value="5"/>
</dbReference>
<dbReference type="SMART" id="SM00028">
    <property type="entry name" value="TPR"/>
    <property type="match status" value="9"/>
</dbReference>
<keyword evidence="1" id="KW-0677">Repeat</keyword>
<feature type="domain" description="CHAT" evidence="3">
    <location>
        <begin position="929"/>
        <end position="1242"/>
    </location>
</feature>
<evidence type="ECO:0000259" key="3">
    <source>
        <dbReference type="Pfam" id="PF12770"/>
    </source>
</evidence>
<dbReference type="PANTHER" id="PTHR45641:SF19">
    <property type="entry name" value="NEPHROCYSTIN-3"/>
    <property type="match status" value="1"/>
</dbReference>
<dbReference type="AlphaFoldDB" id="A0A841V2L3"/>
<dbReference type="Pfam" id="PF14938">
    <property type="entry name" value="SNAP"/>
    <property type="match status" value="1"/>
</dbReference>
<protein>
    <submittedName>
        <fullName evidence="4">Tetratricopeptide repeat protein</fullName>
    </submittedName>
</protein>
<evidence type="ECO:0000256" key="2">
    <source>
        <dbReference type="ARBA" id="ARBA00022803"/>
    </source>
</evidence>
<dbReference type="InterPro" id="IPR024983">
    <property type="entry name" value="CHAT_dom"/>
</dbReference>
<dbReference type="SUPFAM" id="SSF48452">
    <property type="entry name" value="TPR-like"/>
    <property type="match status" value="4"/>
</dbReference>
<dbReference type="RefSeq" id="WP_185239312.1">
    <property type="nucleotide sequence ID" value="NZ_JACEGC010000029.1"/>
</dbReference>
<reference evidence="4 5" key="1">
    <citation type="submission" date="2020-07" db="EMBL/GenBank/DDBJ databases">
        <title>Genomes of two Microcystis aeruginosa (Cyanobacteria) strains from Florida (USA) with disparate toxicogenic potential.</title>
        <authorList>
            <person name="Lefler F.W."/>
            <person name="Barbosa M."/>
            <person name="Berthold D.E."/>
            <person name="Laughinghouse H.D. IV."/>
        </authorList>
    </citation>
    <scope>NUCLEOTIDE SEQUENCE [LARGE SCALE GENOMIC DNA]</scope>
    <source>
        <strain evidence="4 5">BLCCF158</strain>
    </source>
</reference>
<keyword evidence="2" id="KW-0802">TPR repeat</keyword>
<dbReference type="Proteomes" id="UP000525432">
    <property type="component" value="Unassembled WGS sequence"/>
</dbReference>
<name>A0A841V2L3_MICAE</name>
<dbReference type="EMBL" id="JACEGC010000029">
    <property type="protein sequence ID" value="MBC1195290.1"/>
    <property type="molecule type" value="Genomic_DNA"/>
</dbReference>
<gene>
    <name evidence="4" type="ORF">H0901_08390</name>
</gene>
<evidence type="ECO:0000313" key="4">
    <source>
        <dbReference type="EMBL" id="MBC1195290.1"/>
    </source>
</evidence>
<organism evidence="4 5">
    <name type="scientific">Microcystis aeruginosa BLCC-F158</name>
    <dbReference type="NCBI Taxonomy" id="2755316"/>
    <lineage>
        <taxon>Bacteria</taxon>
        <taxon>Bacillati</taxon>
        <taxon>Cyanobacteriota</taxon>
        <taxon>Cyanophyceae</taxon>
        <taxon>Oscillatoriophycideae</taxon>
        <taxon>Chroococcales</taxon>
        <taxon>Microcystaceae</taxon>
        <taxon>Microcystis</taxon>
    </lineage>
</organism>
<dbReference type="Gene3D" id="1.25.40.10">
    <property type="entry name" value="Tetratricopeptide repeat domain"/>
    <property type="match status" value="4"/>
</dbReference>
<evidence type="ECO:0000313" key="5">
    <source>
        <dbReference type="Proteomes" id="UP000525432"/>
    </source>
</evidence>
<dbReference type="InterPro" id="IPR019734">
    <property type="entry name" value="TPR_rpt"/>
</dbReference>
<accession>A0A841V2L3</accession>
<comment type="caution">
    <text evidence="4">The sequence shown here is derived from an EMBL/GenBank/DDBJ whole genome shotgun (WGS) entry which is preliminary data.</text>
</comment>
<evidence type="ECO:0000256" key="1">
    <source>
        <dbReference type="ARBA" id="ARBA00022737"/>
    </source>
</evidence>
<dbReference type="Pfam" id="PF12770">
    <property type="entry name" value="CHAT"/>
    <property type="match status" value="1"/>
</dbReference>
<dbReference type="InterPro" id="IPR011990">
    <property type="entry name" value="TPR-like_helical_dom_sf"/>
</dbReference>
<dbReference type="PANTHER" id="PTHR45641">
    <property type="entry name" value="TETRATRICOPEPTIDE REPEAT PROTEIN (AFU_ORTHOLOGUE AFUA_6G03870)"/>
    <property type="match status" value="1"/>
</dbReference>
<proteinExistence type="predicted"/>
<sequence>MAATPNTPQDYLNFLIETLQKISENSNPQVIYPFWAQNLDKLDENLIYILDSWANDKLASVDTKEAYFIAGNIWYFSELVQKFTLGSIAANKEIAIAGYEITLRVYTKEAFPRDWAVTKLNLAVTYSERIRGNKADNLEKSITGFTEALRVYTEKAFPQSWALTQYNLALIYYDRIRGDKAENLEKSIVANQEALKVYTWEASPQDWAITNYNLASVYLKRIKEDKAKNLEMAISAFTNALKVWTLESSPQNWGNTQDGLANAYLNRIRGDKAENLEMAIEAANKALNVRTLAAFPQEWAATRNNLALAYRNRIRDDKAENIEKAIACYQEVLKVYTFEAFPQDWATTQNNLAAAYTERIRGDKAENIEKAIAACQEALKVYTFDAFPQEWATTQNNLATAYLDRIRGDRAVNLEKALTFYQEALKVYTLNAFPQEWANTQNNLATAYLDRIRGDRADNLERAIDAYREALTVNTVEKSPVDWAMTQNNLANAYLERIRGNKAENLERAINLYQEALKIRTFEAFPQDWAATQHNLGNAYFYRFRGFREYNLERAISAYQEALKVRTLKAFPQDWAKTLNNIAAAYTERIRGDKADNLEKAITAIEDALTVYTREQLPVQWAATQNNRGNAYRNRIRESKAENCEQAITSYHNALEIYTKDSNPIECLRTARNLANLHYNEEQWQPATEAYNTAIEAVENARLEALNPQDRQEVLSNAIGVFHGIVQAHLNLNQPEKALEYIERSKGRNLVELMTQKNLQPQGVSQEIIAQLNELKQRVVNEQIRLQHQSINQNLMSRDNLTPYVQDHSYLKEYQQDLDNFIAREIKDTLFSITQKVEPIAFTEIQSLTDTETCLLQWYITDEKILAFVVSAEGEVKVWQSSEDDRNQFFDTFNNYLQLYYSKNGKQEWRNQLSNLLQTFAETLHINDILALIPDTCQRLIIIPHLFLHILPLHALPVDPPQLSLKSGESATGGSELQDLFPKGVQYAPSCQILQKISQTSHHSDFNKLFAIQNPTKDLFYTDLEVNILSTFFTEPQVIAKDNATKNAVLPHLKSSDNHCYHFSCHGSFNPANPLQSALLLANKEPLTLGEIFELRLNKCRLVTLSACETGLIDLKSISDEYIGLPSGFLFAGSPSVVSSLWTVDDLSTSFLMIKLYEILFDENQQVSVPVALKQAQNWLQNLTIEELDKFLEQYQPQIDKHLAPLRPGQRLRYEESLKQIKQRKPHPFISPYYWAGFIATGI</sequence>